<feature type="region of interest" description="Disordered" evidence="7">
    <location>
        <begin position="501"/>
        <end position="547"/>
    </location>
</feature>
<dbReference type="GO" id="GO:0009982">
    <property type="term" value="F:pseudouridine synthase activity"/>
    <property type="evidence" value="ECO:0007669"/>
    <property type="project" value="InterPro"/>
</dbReference>
<dbReference type="NCBIfam" id="TIGR00071">
    <property type="entry name" value="hisT_truA"/>
    <property type="match status" value="1"/>
</dbReference>
<dbReference type="OrthoDB" id="10256309at2759"/>
<dbReference type="PANTHER" id="PTHR11142:SF4">
    <property type="entry name" value="PSEUDOURIDYLATE SYNTHASE 1 HOMOLOG"/>
    <property type="match status" value="1"/>
</dbReference>
<evidence type="ECO:0000256" key="3">
    <source>
        <dbReference type="ARBA" id="ARBA00023235"/>
    </source>
</evidence>
<keyword evidence="3" id="KW-0413">Isomerase</keyword>
<dbReference type="InterPro" id="IPR020103">
    <property type="entry name" value="PsdUridine_synth_cat_dom_sf"/>
</dbReference>
<dbReference type="SUPFAM" id="SSF55120">
    <property type="entry name" value="Pseudouridine synthase"/>
    <property type="match status" value="1"/>
</dbReference>
<dbReference type="PANTHER" id="PTHR11142">
    <property type="entry name" value="PSEUDOURIDYLATE SYNTHASE"/>
    <property type="match status" value="1"/>
</dbReference>
<evidence type="ECO:0000313" key="10">
    <source>
        <dbReference type="Proteomes" id="UP000245768"/>
    </source>
</evidence>
<evidence type="ECO:0000256" key="1">
    <source>
        <dbReference type="ARBA" id="ARBA00009375"/>
    </source>
</evidence>
<keyword evidence="10" id="KW-1185">Reference proteome</keyword>
<feature type="compositionally biased region" description="Basic and acidic residues" evidence="7">
    <location>
        <begin position="68"/>
        <end position="84"/>
    </location>
</feature>
<evidence type="ECO:0000256" key="2">
    <source>
        <dbReference type="ARBA" id="ARBA00022694"/>
    </source>
</evidence>
<dbReference type="GO" id="GO:1990481">
    <property type="term" value="P:mRNA pseudouridine synthesis"/>
    <property type="evidence" value="ECO:0007669"/>
    <property type="project" value="TreeGrafter"/>
</dbReference>
<evidence type="ECO:0000259" key="8">
    <source>
        <dbReference type="Pfam" id="PF01416"/>
    </source>
</evidence>
<dbReference type="RefSeq" id="XP_025374971.1">
    <property type="nucleotide sequence ID" value="XM_025522600.1"/>
</dbReference>
<dbReference type="InterPro" id="IPR041708">
    <property type="entry name" value="PUS1/PUS2-like"/>
</dbReference>
<feature type="compositionally biased region" description="Basic and acidic residues" evidence="7">
    <location>
        <begin position="9"/>
        <end position="19"/>
    </location>
</feature>
<comment type="catalytic activity">
    <reaction evidence="4">
        <text>a uridine in tRNA = a pseudouridine in tRNA</text>
        <dbReference type="Rhea" id="RHEA:54572"/>
        <dbReference type="Rhea" id="RHEA-COMP:13339"/>
        <dbReference type="Rhea" id="RHEA-COMP:13934"/>
        <dbReference type="ChEBI" id="CHEBI:65314"/>
        <dbReference type="ChEBI" id="CHEBI:65315"/>
    </reaction>
</comment>
<dbReference type="FunCoup" id="A0A316YI29">
    <property type="interactions" value="625"/>
</dbReference>
<evidence type="ECO:0000256" key="6">
    <source>
        <dbReference type="PIRSR" id="PIRSR641708-2"/>
    </source>
</evidence>
<dbReference type="FunFam" id="3.30.70.580:FF:000002">
    <property type="entry name" value="tRNA pseudouridine synthase"/>
    <property type="match status" value="1"/>
</dbReference>
<feature type="region of interest" description="Disordered" evidence="7">
    <location>
        <begin position="1"/>
        <end position="94"/>
    </location>
</feature>
<dbReference type="AlphaFoldDB" id="A0A316YI29"/>
<protein>
    <submittedName>
        <fullName evidence="9">Pseudouridine synthase</fullName>
    </submittedName>
</protein>
<dbReference type="InterPro" id="IPR020095">
    <property type="entry name" value="PsdUridine_synth_TruA_C"/>
</dbReference>
<evidence type="ECO:0000256" key="7">
    <source>
        <dbReference type="SAM" id="MobiDB-lite"/>
    </source>
</evidence>
<dbReference type="EMBL" id="KZ819639">
    <property type="protein sequence ID" value="PWN87773.1"/>
    <property type="molecule type" value="Genomic_DNA"/>
</dbReference>
<dbReference type="STRING" id="215250.A0A316YI29"/>
<dbReference type="InParanoid" id="A0A316YI29"/>
<feature type="compositionally biased region" description="Basic and acidic residues" evidence="7">
    <location>
        <begin position="501"/>
        <end position="522"/>
    </location>
</feature>
<reference evidence="9" key="1">
    <citation type="journal article" date="2018" name="Mol. Biol. Evol.">
        <title>Broad Genomic Sampling Reveals a Smut Pathogenic Ancestry of the Fungal Clade Ustilaginomycotina.</title>
        <authorList>
            <person name="Kijpornyongpan T."/>
            <person name="Mondo S.J."/>
            <person name="Barry K."/>
            <person name="Sandor L."/>
            <person name="Lee J."/>
            <person name="Lipzen A."/>
            <person name="Pangilinan J."/>
            <person name="LaButti K."/>
            <person name="Hainaut M."/>
            <person name="Henrissat B."/>
            <person name="Grigoriev I.V."/>
            <person name="Spatafora J.W."/>
            <person name="Aime M.C."/>
        </authorList>
    </citation>
    <scope>NUCLEOTIDE SEQUENCE [LARGE SCALE GENOMIC DNA]</scope>
    <source>
        <strain evidence="9">MCA 4198</strain>
    </source>
</reference>
<feature type="binding site" evidence="6">
    <location>
        <position position="218"/>
    </location>
    <ligand>
        <name>substrate</name>
    </ligand>
</feature>
<proteinExistence type="inferred from homology"/>
<evidence type="ECO:0000256" key="4">
    <source>
        <dbReference type="ARBA" id="ARBA00036943"/>
    </source>
</evidence>
<dbReference type="GeneID" id="37044516"/>
<dbReference type="Gene3D" id="3.30.70.660">
    <property type="entry name" value="Pseudouridine synthase I, catalytic domain, C-terminal subdomain"/>
    <property type="match status" value="1"/>
</dbReference>
<sequence>MADSNVLGKRQEKEGEEKVAAPAADTTAVKEEGGQAKKARIEETSSPEKNKGGRPNSHKGGNKSGGGGRDRRDRRGGGDGQREDAAEDGEDGGRLPKRKVSVYFGYCGIGYSGLQINPGVKTIEGDIFEAFCKAGAVSKDNAVNPNKVGLQRAARTDRGVHAAGNLLTLKLILEPTGVEAGGLVSRVNDLLPPFIRIWGLTRVQNSFNARTSCDSRQYEYLLPTYVFLPPKPGSAMWQTMSKSASSSAQSDEQNALLSSLLDHPFWQQQGSDKTFAEDTAAKKAWRMPQEQLERVRKIFAHYLGSHNFHNFTVGKPFRDRSAQRHMLKLTISDPKIINETEWVSIKFHGQSFMLHQIRKMIGLLILIGRTAAPDTLVPETYGPARIHVPKAPGLGLLLEQPIFEMYNKRLLDNLKRQNDQSSEAGPGDGLVKKDDVVFARFADEMEKFKEQWIYQRIYKEEEEKHEYSKFLQYLDVFVGPDFEYLNPRGIITQSSIIKVGEQHRMHDEAAKKKQDKEKKEEEAAAAQEESDDDDEALLKGNQAELEG</sequence>
<feature type="active site" description="Nucleophile" evidence="5">
    <location>
        <position position="157"/>
    </location>
</feature>
<dbReference type="InterPro" id="IPR001406">
    <property type="entry name" value="PsdUridine_synth_TruA"/>
</dbReference>
<dbReference type="InterPro" id="IPR020094">
    <property type="entry name" value="TruA/RsuA/RluB/E/F_N"/>
</dbReference>
<dbReference type="Pfam" id="PF01416">
    <property type="entry name" value="PseudoU_synth_1"/>
    <property type="match status" value="1"/>
</dbReference>
<dbReference type="GO" id="GO:0005634">
    <property type="term" value="C:nucleus"/>
    <property type="evidence" value="ECO:0007669"/>
    <property type="project" value="TreeGrafter"/>
</dbReference>
<evidence type="ECO:0000313" key="9">
    <source>
        <dbReference type="EMBL" id="PWN87773.1"/>
    </source>
</evidence>
<dbReference type="Proteomes" id="UP000245768">
    <property type="component" value="Unassembled WGS sequence"/>
</dbReference>
<dbReference type="GO" id="GO:0003723">
    <property type="term" value="F:RNA binding"/>
    <property type="evidence" value="ECO:0007669"/>
    <property type="project" value="InterPro"/>
</dbReference>
<accession>A0A316YI29</accession>
<dbReference type="CDD" id="cd02568">
    <property type="entry name" value="PseudoU_synth_PUS1_PUS2"/>
    <property type="match status" value="1"/>
</dbReference>
<dbReference type="InterPro" id="IPR020097">
    <property type="entry name" value="PsdUridine_synth_TruA_a/b_dom"/>
</dbReference>
<gene>
    <name evidence="9" type="ORF">FA10DRAFT_269067</name>
</gene>
<comment type="similarity">
    <text evidence="1">Belongs to the tRNA pseudouridine synthase TruA family.</text>
</comment>
<name>A0A316YI29_9BASI</name>
<feature type="compositionally biased region" description="Basic and acidic residues" evidence="7">
    <location>
        <begin position="28"/>
        <end position="51"/>
    </location>
</feature>
<keyword evidence="2" id="KW-0819">tRNA processing</keyword>
<feature type="domain" description="Pseudouridine synthase I TruA alpha/beta" evidence="8">
    <location>
        <begin position="299"/>
        <end position="403"/>
    </location>
</feature>
<evidence type="ECO:0000256" key="5">
    <source>
        <dbReference type="PIRSR" id="PIRSR641708-1"/>
    </source>
</evidence>
<dbReference type="Gene3D" id="3.30.70.580">
    <property type="entry name" value="Pseudouridine synthase I, catalytic domain, N-terminal subdomain"/>
    <property type="match status" value="1"/>
</dbReference>
<dbReference type="GO" id="GO:0031119">
    <property type="term" value="P:tRNA pseudouridine synthesis"/>
    <property type="evidence" value="ECO:0007669"/>
    <property type="project" value="InterPro"/>
</dbReference>
<organism evidence="9 10">
    <name type="scientific">Acaromyces ingoldii</name>
    <dbReference type="NCBI Taxonomy" id="215250"/>
    <lineage>
        <taxon>Eukaryota</taxon>
        <taxon>Fungi</taxon>
        <taxon>Dikarya</taxon>
        <taxon>Basidiomycota</taxon>
        <taxon>Ustilaginomycotina</taxon>
        <taxon>Exobasidiomycetes</taxon>
        <taxon>Exobasidiales</taxon>
        <taxon>Cryptobasidiaceae</taxon>
        <taxon>Acaromyces</taxon>
    </lineage>
</organism>